<dbReference type="GO" id="GO:0000428">
    <property type="term" value="C:DNA-directed RNA polymerase complex"/>
    <property type="evidence" value="ECO:0007669"/>
    <property type="project" value="UniProtKB-KW"/>
</dbReference>
<comment type="subunit">
    <text evidence="12">Monomer. Interacts with DnaB.</text>
</comment>
<dbReference type="Pfam" id="PF10410">
    <property type="entry name" value="DnaB_bind"/>
    <property type="match status" value="1"/>
</dbReference>
<dbReference type="InterPro" id="IPR019475">
    <property type="entry name" value="DNA_primase_DnaB-bd"/>
</dbReference>
<evidence type="ECO:0000256" key="11">
    <source>
        <dbReference type="ARBA" id="ARBA00023163"/>
    </source>
</evidence>
<evidence type="ECO:0000256" key="6">
    <source>
        <dbReference type="ARBA" id="ARBA00022723"/>
    </source>
</evidence>
<dbReference type="SUPFAM" id="SSF57783">
    <property type="entry name" value="Zinc beta-ribbon"/>
    <property type="match status" value="1"/>
</dbReference>
<dbReference type="SMART" id="SM00493">
    <property type="entry name" value="TOPRIM"/>
    <property type="match status" value="1"/>
</dbReference>
<dbReference type="PATRIC" id="fig|1619025.3.peg.686"/>
<keyword evidence="1 12" id="KW-0240">DNA-directed RNA polymerase</keyword>
<keyword evidence="7 12" id="KW-0863">Zinc-finger</keyword>
<dbReference type="PIRSF" id="PIRSF002811">
    <property type="entry name" value="DnaG"/>
    <property type="match status" value="1"/>
</dbReference>
<feature type="domain" description="Toprim" evidence="15">
    <location>
        <begin position="265"/>
        <end position="346"/>
    </location>
</feature>
<proteinExistence type="inferred from homology"/>
<dbReference type="Gene3D" id="3.90.980.10">
    <property type="entry name" value="DNA primase, catalytic core, N-terminal domain"/>
    <property type="match status" value="1"/>
</dbReference>
<evidence type="ECO:0000256" key="3">
    <source>
        <dbReference type="ARBA" id="ARBA00022679"/>
    </source>
</evidence>
<dbReference type="InterPro" id="IPR037068">
    <property type="entry name" value="DNA_primase_core_N_sf"/>
</dbReference>
<dbReference type="InterPro" id="IPR002694">
    <property type="entry name" value="Znf_CHC2"/>
</dbReference>
<dbReference type="Gene3D" id="3.40.1360.10">
    <property type="match status" value="1"/>
</dbReference>
<evidence type="ECO:0000259" key="15">
    <source>
        <dbReference type="PROSITE" id="PS50880"/>
    </source>
</evidence>
<evidence type="ECO:0000256" key="14">
    <source>
        <dbReference type="PIRSR" id="PIRSR002811-1"/>
    </source>
</evidence>
<dbReference type="Pfam" id="PF13155">
    <property type="entry name" value="Toprim_2"/>
    <property type="match status" value="1"/>
</dbReference>
<comment type="cofactor">
    <cofactor evidence="12 13 14">
        <name>Zn(2+)</name>
        <dbReference type="ChEBI" id="CHEBI:29105"/>
    </cofactor>
    <text evidence="12 13 14">Binds 1 zinc ion per monomer.</text>
</comment>
<dbReference type="PROSITE" id="PS50880">
    <property type="entry name" value="TOPRIM"/>
    <property type="match status" value="1"/>
</dbReference>
<dbReference type="InterPro" id="IPR036977">
    <property type="entry name" value="DNA_primase_Znf_CHC2"/>
</dbReference>
<keyword evidence="8 12" id="KW-0862">Zinc</keyword>
<keyword evidence="2 12" id="KW-0639">Primosome</keyword>
<dbReference type="InterPro" id="IPR034151">
    <property type="entry name" value="TOPRIM_DnaG_bac"/>
</dbReference>
<evidence type="ECO:0000313" key="17">
    <source>
        <dbReference type="Proteomes" id="UP000034032"/>
    </source>
</evidence>
<comment type="catalytic activity">
    <reaction evidence="12">
        <text>ssDNA + n NTP = ssDNA/pppN(pN)n-1 hybrid + (n-1) diphosphate.</text>
        <dbReference type="EC" id="2.7.7.101"/>
    </reaction>
</comment>
<evidence type="ECO:0000256" key="10">
    <source>
        <dbReference type="ARBA" id="ARBA00023125"/>
    </source>
</evidence>
<protein>
    <recommendedName>
        <fullName evidence="12 13">DNA primase</fullName>
        <ecNumber evidence="12">2.7.7.101</ecNumber>
    </recommendedName>
</protein>
<dbReference type="NCBIfam" id="TIGR01391">
    <property type="entry name" value="dnaG"/>
    <property type="match status" value="1"/>
</dbReference>
<dbReference type="EC" id="2.7.7.101" evidence="12"/>
<reference evidence="16 17" key="1">
    <citation type="journal article" date="2015" name="Nature">
        <title>rRNA introns, odd ribosomes, and small enigmatic genomes across a large radiation of phyla.</title>
        <authorList>
            <person name="Brown C.T."/>
            <person name="Hug L.A."/>
            <person name="Thomas B.C."/>
            <person name="Sharon I."/>
            <person name="Castelle C.J."/>
            <person name="Singh A."/>
            <person name="Wilkins M.J."/>
            <person name="Williams K.H."/>
            <person name="Banfield J.F."/>
        </authorList>
    </citation>
    <scope>NUCLEOTIDE SEQUENCE [LARGE SCALE GENOMIC DNA]</scope>
</reference>
<dbReference type="GO" id="GO:0003899">
    <property type="term" value="F:DNA-directed RNA polymerase activity"/>
    <property type="evidence" value="ECO:0007669"/>
    <property type="project" value="UniProtKB-UniRule"/>
</dbReference>
<keyword evidence="9" id="KW-0460">Magnesium</keyword>
<evidence type="ECO:0000256" key="7">
    <source>
        <dbReference type="ARBA" id="ARBA00022771"/>
    </source>
</evidence>
<evidence type="ECO:0000256" key="5">
    <source>
        <dbReference type="ARBA" id="ARBA00022705"/>
    </source>
</evidence>
<dbReference type="PANTHER" id="PTHR30313">
    <property type="entry name" value="DNA PRIMASE"/>
    <property type="match status" value="1"/>
</dbReference>
<dbReference type="EMBL" id="LCJR01000018">
    <property type="protein sequence ID" value="KKT81517.1"/>
    <property type="molecule type" value="Genomic_DNA"/>
</dbReference>
<dbReference type="GO" id="GO:0006269">
    <property type="term" value="P:DNA replication, synthesis of primer"/>
    <property type="evidence" value="ECO:0007669"/>
    <property type="project" value="UniProtKB-UniRule"/>
</dbReference>
<evidence type="ECO:0000256" key="9">
    <source>
        <dbReference type="ARBA" id="ARBA00022842"/>
    </source>
</evidence>
<sequence>MEDNISKIKDRLSVVDVISGYIKTQKSGVNFKARCPFHNEKTPSFYISPERQIWHCFGCQKGGDIFGFIKEIEGVEFPEALRILAQKAGVELESFNYGGGKDDKAILYEISEAAAKFFEKQLHYSNTGKMALSYLIGRGLTGETIRDFRLGYAPNEWSSLSEFLNDRGYKDSDIVASGLAIKRDGGGGIYDRFRSRIVFPIFDVNDRIAGFTARIFESAEKKSDTGSQATAEVAKYVNTPQTAIYDKSRILYGLNKAKLDIRKNDSCVLVEGNMDAIMSYQAGVKNVVASSGTALTPSHLRLLQRYTGNLSFCFDLDQAGSIATRRGIGLALGQNFNIKMVRIDDKECKDPADFVKKYGSKWNDIVRDPEPVVDFYFNKSKSEFDFSSPDGKKKIISVLAPLINRLTSRVEKSHWISKLALLFRAPEKAVEEDLISIKDDLAGYESSEADPVSHLPEKDKFSPADRFSREFLAIILKNPKLFAEDFQNINYSFLNPLTATVIQTLSPEDLASFKPGAFAAKLDEKTAFEFNVSYLESQELWGERNDDELKKSFYGILNQLEKRVIMAQLTSLSLDIQAAEVQKDKEKRSALLAEFDNLTKKLPKLQG</sequence>
<evidence type="ECO:0000256" key="1">
    <source>
        <dbReference type="ARBA" id="ARBA00022478"/>
    </source>
</evidence>
<dbReference type="SUPFAM" id="SSF56731">
    <property type="entry name" value="DNA primase core"/>
    <property type="match status" value="1"/>
</dbReference>
<dbReference type="GO" id="GO:0005737">
    <property type="term" value="C:cytoplasm"/>
    <property type="evidence" value="ECO:0007669"/>
    <property type="project" value="TreeGrafter"/>
</dbReference>
<comment type="function">
    <text evidence="12 13">RNA polymerase that catalyzes the synthesis of short RNA molecules used as primers for DNA polymerase during DNA replication.</text>
</comment>
<dbReference type="Pfam" id="PF01807">
    <property type="entry name" value="Zn_ribbon_DnaG"/>
    <property type="match status" value="1"/>
</dbReference>
<keyword evidence="6 12" id="KW-0479">Metal-binding</keyword>
<dbReference type="GO" id="GO:0003677">
    <property type="term" value="F:DNA binding"/>
    <property type="evidence" value="ECO:0007669"/>
    <property type="project" value="UniProtKB-KW"/>
</dbReference>
<dbReference type="Pfam" id="PF08275">
    <property type="entry name" value="DNAG_N"/>
    <property type="match status" value="1"/>
</dbReference>
<dbReference type="InterPro" id="IPR050219">
    <property type="entry name" value="DnaG_primase"/>
</dbReference>
<dbReference type="InterPro" id="IPR006171">
    <property type="entry name" value="TOPRIM_dom"/>
</dbReference>
<accession>A0A0G1ML31</accession>
<keyword evidence="5 12" id="KW-0235">DNA replication</keyword>
<dbReference type="SMART" id="SM00400">
    <property type="entry name" value="ZnF_CHCC"/>
    <property type="match status" value="1"/>
</dbReference>
<organism evidence="16 17">
    <name type="scientific">Candidatus Yanofskybacteria bacterium GW2011_GWA2_44_9</name>
    <dbReference type="NCBI Taxonomy" id="1619025"/>
    <lineage>
        <taxon>Bacteria</taxon>
        <taxon>Candidatus Yanofskyibacteriota</taxon>
    </lineage>
</organism>
<dbReference type="AlphaFoldDB" id="A0A0G1ML31"/>
<dbReference type="Proteomes" id="UP000034032">
    <property type="component" value="Unassembled WGS sequence"/>
</dbReference>
<evidence type="ECO:0000256" key="2">
    <source>
        <dbReference type="ARBA" id="ARBA00022515"/>
    </source>
</evidence>
<feature type="zinc finger region" description="CHC2-type" evidence="12 14">
    <location>
        <begin position="35"/>
        <end position="59"/>
    </location>
</feature>
<dbReference type="CDD" id="cd03364">
    <property type="entry name" value="TOPRIM_DnaG_primases"/>
    <property type="match status" value="1"/>
</dbReference>
<dbReference type="InterPro" id="IPR006295">
    <property type="entry name" value="DNA_primase_DnaG"/>
</dbReference>
<name>A0A0G1ML31_9BACT</name>
<evidence type="ECO:0000256" key="4">
    <source>
        <dbReference type="ARBA" id="ARBA00022695"/>
    </source>
</evidence>
<comment type="domain">
    <text evidence="12">Contains an N-terminal zinc-binding domain, a central core domain that contains the primase activity, and a C-terminal DnaB-binding domain.</text>
</comment>
<dbReference type="InterPro" id="IPR030846">
    <property type="entry name" value="DnaG_bac"/>
</dbReference>
<keyword evidence="3 12" id="KW-0808">Transferase</keyword>
<evidence type="ECO:0000256" key="12">
    <source>
        <dbReference type="HAMAP-Rule" id="MF_00974"/>
    </source>
</evidence>
<dbReference type="GO" id="GO:0008270">
    <property type="term" value="F:zinc ion binding"/>
    <property type="evidence" value="ECO:0007669"/>
    <property type="project" value="UniProtKB-UniRule"/>
</dbReference>
<dbReference type="Gene3D" id="1.10.860.10">
    <property type="entry name" value="DNAb Helicase, Chain A"/>
    <property type="match status" value="1"/>
</dbReference>
<keyword evidence="4 12" id="KW-0548">Nucleotidyltransferase</keyword>
<dbReference type="InterPro" id="IPR016136">
    <property type="entry name" value="DNA_helicase_N/primase_C"/>
</dbReference>
<dbReference type="HAMAP" id="MF_00974">
    <property type="entry name" value="DNA_primase_DnaG"/>
    <property type="match status" value="1"/>
</dbReference>
<evidence type="ECO:0000313" key="16">
    <source>
        <dbReference type="EMBL" id="KKT81517.1"/>
    </source>
</evidence>
<comment type="similarity">
    <text evidence="12 13">Belongs to the DnaG primase family.</text>
</comment>
<dbReference type="FunFam" id="3.90.580.10:FF:000001">
    <property type="entry name" value="DNA primase"/>
    <property type="match status" value="1"/>
</dbReference>
<dbReference type="InterPro" id="IPR013264">
    <property type="entry name" value="DNAG_N"/>
</dbReference>
<comment type="caution">
    <text evidence="16">The sequence shown here is derived from an EMBL/GenBank/DDBJ whole genome shotgun (WGS) entry which is preliminary data.</text>
</comment>
<dbReference type="Gene3D" id="3.90.580.10">
    <property type="entry name" value="Zinc finger, CHC2-type domain"/>
    <property type="match status" value="1"/>
</dbReference>
<evidence type="ECO:0000256" key="13">
    <source>
        <dbReference type="PIRNR" id="PIRNR002811"/>
    </source>
</evidence>
<dbReference type="GO" id="GO:1990077">
    <property type="term" value="C:primosome complex"/>
    <property type="evidence" value="ECO:0007669"/>
    <property type="project" value="UniProtKB-KW"/>
</dbReference>
<keyword evidence="10 12" id="KW-0238">DNA-binding</keyword>
<keyword evidence="11 12" id="KW-0804">Transcription</keyword>
<dbReference type="PANTHER" id="PTHR30313:SF2">
    <property type="entry name" value="DNA PRIMASE"/>
    <property type="match status" value="1"/>
</dbReference>
<evidence type="ECO:0000256" key="8">
    <source>
        <dbReference type="ARBA" id="ARBA00022833"/>
    </source>
</evidence>
<gene>
    <name evidence="12" type="primary">dnaG</name>
    <name evidence="16" type="ORF">UW79_C0018G0006</name>
</gene>